<dbReference type="AlphaFoldDB" id="N0DZ53"/>
<dbReference type="eggNOG" id="COG0053">
    <property type="taxonomic scope" value="Bacteria"/>
</dbReference>
<dbReference type="OrthoDB" id="4480700at2"/>
<dbReference type="RefSeq" id="WP_010849679.1">
    <property type="nucleotide sequence ID" value="NZ_HF570956.1"/>
</dbReference>
<dbReference type="Proteomes" id="UP000013167">
    <property type="component" value="Unassembled WGS sequence"/>
</dbReference>
<dbReference type="EMBL" id="CAIZ01000103">
    <property type="protein sequence ID" value="CCH69787.1"/>
    <property type="molecule type" value="Genomic_DNA"/>
</dbReference>
<accession>N0DZ53</accession>
<evidence type="ECO:0000313" key="3">
    <source>
        <dbReference type="Proteomes" id="UP000013167"/>
    </source>
</evidence>
<dbReference type="STRING" id="1193181.BN10_350002"/>
<gene>
    <name evidence="2" type="ORF">BN10_350002</name>
</gene>
<dbReference type="HOGENOM" id="CLU_2169853_0_0_11"/>
<sequence>MGLAALLGVAALLLVYSMRGQLSSVVSASLWALLVLAVLSGVAAYPSRAASFFDAAVTTAIGTVQAGSSTLAVGGAGADPARAQGALTVDSILYQGWLRGELGSSDSPAA</sequence>
<keyword evidence="1" id="KW-0472">Membrane</keyword>
<name>N0DZ53_9MICO</name>
<comment type="caution">
    <text evidence="2">The sequence shown here is derived from an EMBL/GenBank/DDBJ whole genome shotgun (WGS) entry which is preliminary data.</text>
</comment>
<organism evidence="2 3">
    <name type="scientific">Phycicoccus elongatus Lp2</name>
    <dbReference type="NCBI Taxonomy" id="1193181"/>
    <lineage>
        <taxon>Bacteria</taxon>
        <taxon>Bacillati</taxon>
        <taxon>Actinomycetota</taxon>
        <taxon>Actinomycetes</taxon>
        <taxon>Micrococcales</taxon>
        <taxon>Intrasporangiaceae</taxon>
        <taxon>Phycicoccus</taxon>
    </lineage>
</organism>
<keyword evidence="3" id="KW-1185">Reference proteome</keyword>
<feature type="transmembrane region" description="Helical" evidence="1">
    <location>
        <begin position="29"/>
        <end position="45"/>
    </location>
</feature>
<reference evidence="2 3" key="1">
    <citation type="journal article" date="2013" name="ISME J.">
        <title>A metabolic model for members of the genus Tetrasphaera involved in enhanced biological phosphorus removal.</title>
        <authorList>
            <person name="Kristiansen R."/>
            <person name="Nguyen H.T.T."/>
            <person name="Saunders A.M."/>
            <person name="Nielsen J.L."/>
            <person name="Wimmer R."/>
            <person name="Le V.Q."/>
            <person name="McIlroy S.J."/>
            <person name="Petrovski S."/>
            <person name="Seviour R.J."/>
            <person name="Calteau A."/>
            <person name="Nielsen K.L."/>
            <person name="Nielsen P.H."/>
        </authorList>
    </citation>
    <scope>NUCLEOTIDE SEQUENCE [LARGE SCALE GENOMIC DNA]</scope>
    <source>
        <strain evidence="2 3">Lp2</strain>
    </source>
</reference>
<keyword evidence="1" id="KW-0812">Transmembrane</keyword>
<evidence type="ECO:0000256" key="1">
    <source>
        <dbReference type="SAM" id="Phobius"/>
    </source>
</evidence>
<proteinExistence type="predicted"/>
<evidence type="ECO:0000313" key="2">
    <source>
        <dbReference type="EMBL" id="CCH69787.1"/>
    </source>
</evidence>
<keyword evidence="1" id="KW-1133">Transmembrane helix</keyword>
<protein>
    <submittedName>
        <fullName evidence="2">Uncharacterized protein</fullName>
    </submittedName>
</protein>